<organism evidence="1 2">
    <name type="scientific">Colocasia esculenta</name>
    <name type="common">Wild taro</name>
    <name type="synonym">Arum esculentum</name>
    <dbReference type="NCBI Taxonomy" id="4460"/>
    <lineage>
        <taxon>Eukaryota</taxon>
        <taxon>Viridiplantae</taxon>
        <taxon>Streptophyta</taxon>
        <taxon>Embryophyta</taxon>
        <taxon>Tracheophyta</taxon>
        <taxon>Spermatophyta</taxon>
        <taxon>Magnoliopsida</taxon>
        <taxon>Liliopsida</taxon>
        <taxon>Araceae</taxon>
        <taxon>Aroideae</taxon>
        <taxon>Colocasieae</taxon>
        <taxon>Colocasia</taxon>
    </lineage>
</organism>
<gene>
    <name evidence="1" type="ORF">Taro_056753</name>
</gene>
<keyword evidence="2" id="KW-1185">Reference proteome</keyword>
<evidence type="ECO:0000313" key="1">
    <source>
        <dbReference type="EMBL" id="MQM23686.1"/>
    </source>
</evidence>
<name>A0A843XWM7_COLES</name>
<proteinExistence type="predicted"/>
<dbReference type="Proteomes" id="UP000652761">
    <property type="component" value="Unassembled WGS sequence"/>
</dbReference>
<reference evidence="1" key="1">
    <citation type="submission" date="2017-07" db="EMBL/GenBank/DDBJ databases">
        <title>Taro Niue Genome Assembly and Annotation.</title>
        <authorList>
            <person name="Atibalentja N."/>
            <person name="Keating K."/>
            <person name="Fields C.J."/>
        </authorList>
    </citation>
    <scope>NUCLEOTIDE SEQUENCE</scope>
    <source>
        <strain evidence="1">Niue_2</strain>
        <tissue evidence="1">Leaf</tissue>
    </source>
</reference>
<dbReference type="AlphaFoldDB" id="A0A843XWM7"/>
<sequence length="494" mass="53442">MEHSVGLPLCWCRDRGVRRNTRRGVYPGRCRDALPRRDRVAVAVPFPVAMSRLALRTFWWGTRQVTSLHSVTEGYTFMAVSWQWCQEDGRVLARPCMPLACLACRGLQASSSVWFLLCLPRLFARCLALEGLSRSEVVFVVWDPHPQEPVEGVLWATSMPQLAANLADSGAEGKMSHVVVLGVGPQLGQAAVMHAFVCLRGGSVSLFCGGEAGARLVSRGRGRRVPLLAASGGGLVAVVVTVFPHDTRASGGFHSVSSRFCDPVLGCQSVVASACVASRPRGVSRVRSGSVCQPLTLWRSKVAVLVVFGSVGGDANFGVPGGGPGGRAITVGVRLPCKFCVRTAVGCSCCCVACVASVVSRCVHAVVVRLVLDSLAVIFPVWRTVAGKSSLGLAGCEVWCIAWFPSVLGLRWVPERSEDDESVDAWVEACCNMEVCMEEYVEWMFGEVDGGWRPLTQEHFEVVFATEHVTMYTREAVNKQSFLRVGPYRPEHGN</sequence>
<dbReference type="EMBL" id="NMUH01017404">
    <property type="protein sequence ID" value="MQM23686.1"/>
    <property type="molecule type" value="Genomic_DNA"/>
</dbReference>
<accession>A0A843XWM7</accession>
<evidence type="ECO:0000313" key="2">
    <source>
        <dbReference type="Proteomes" id="UP000652761"/>
    </source>
</evidence>
<comment type="caution">
    <text evidence="1">The sequence shown here is derived from an EMBL/GenBank/DDBJ whole genome shotgun (WGS) entry which is preliminary data.</text>
</comment>
<protein>
    <submittedName>
        <fullName evidence="1">Uncharacterized protein</fullName>
    </submittedName>
</protein>